<sequence>MAAMASLFSVRMWPSFLSANVGHALTATSRVAGGGLQLLRTFVAPPIMHREHRSLLQPAPVALEQSRSVTKFNYRNGQRRTSRAVVKRFMRLNCGLWIRPRSGRAKNLWKKPDHVLEGLRTHVFCNRTQCKMLDKMVGDYWKRPKYYVDDPYEPYHERNNFLHAKKTWW</sequence>
<evidence type="ECO:0000256" key="2">
    <source>
        <dbReference type="ARBA" id="ARBA00006598"/>
    </source>
</evidence>
<accession>A0A6M2E457</accession>
<evidence type="ECO:0000256" key="8">
    <source>
        <dbReference type="ARBA" id="ARBA00035418"/>
    </source>
</evidence>
<keyword evidence="6" id="KW-0687">Ribonucleoprotein</keyword>
<organism evidence="9">
    <name type="scientific">Amblyomma tuberculatum</name>
    <dbReference type="NCBI Taxonomy" id="48802"/>
    <lineage>
        <taxon>Eukaryota</taxon>
        <taxon>Metazoa</taxon>
        <taxon>Ecdysozoa</taxon>
        <taxon>Arthropoda</taxon>
        <taxon>Chelicerata</taxon>
        <taxon>Arachnida</taxon>
        <taxon>Acari</taxon>
        <taxon>Parasitiformes</taxon>
        <taxon>Ixodida</taxon>
        <taxon>Ixodoidea</taxon>
        <taxon>Ixodidae</taxon>
        <taxon>Amblyomminae</taxon>
        <taxon>Amblyomma</taxon>
    </lineage>
</organism>
<dbReference type="PANTHER" id="PTHR15909:SF0">
    <property type="entry name" value="LARGE RIBOSOMAL SUBUNIT PROTEIN BL35M"/>
    <property type="match status" value="1"/>
</dbReference>
<dbReference type="GO" id="GO:0005739">
    <property type="term" value="C:mitochondrion"/>
    <property type="evidence" value="ECO:0007669"/>
    <property type="project" value="UniProtKB-SubCell"/>
</dbReference>
<dbReference type="GO" id="GO:0005840">
    <property type="term" value="C:ribosome"/>
    <property type="evidence" value="ECO:0007669"/>
    <property type="project" value="UniProtKB-KW"/>
</dbReference>
<comment type="subcellular location">
    <subcellularLocation>
        <location evidence="1">Mitochondrion</location>
    </subcellularLocation>
</comment>
<evidence type="ECO:0000256" key="6">
    <source>
        <dbReference type="ARBA" id="ARBA00023274"/>
    </source>
</evidence>
<evidence type="ECO:0000256" key="5">
    <source>
        <dbReference type="ARBA" id="ARBA00023128"/>
    </source>
</evidence>
<keyword evidence="3" id="KW-0809">Transit peptide</keyword>
<dbReference type="SUPFAM" id="SSF143034">
    <property type="entry name" value="L35p-like"/>
    <property type="match status" value="1"/>
</dbReference>
<dbReference type="AlphaFoldDB" id="A0A6M2E457"/>
<reference evidence="9" key="1">
    <citation type="submission" date="2019-12" db="EMBL/GenBank/DDBJ databases">
        <title>The sialotranscriptome of the gopher-tortoise tick, Amblyomma tuberculatum.</title>
        <authorList>
            <person name="Karim S."/>
            <person name="Andersen J."/>
            <person name="Kumar D."/>
            <person name="Adamson S."/>
            <person name="Ennen J."/>
            <person name="Qualis C.P."/>
            <person name="Ribeiro J.M.C."/>
        </authorList>
    </citation>
    <scope>NUCLEOTIDE SEQUENCE</scope>
    <source>
        <strain evidence="9">Removed</strain>
        <tissue evidence="9">Salivary glands</tissue>
    </source>
</reference>
<protein>
    <recommendedName>
        <fullName evidence="7">Large ribosomal subunit protein bL35m</fullName>
    </recommendedName>
    <alternativeName>
        <fullName evidence="8">39S ribosomal protein L35, mitochondrial</fullName>
    </alternativeName>
</protein>
<keyword evidence="5" id="KW-0496">Mitochondrion</keyword>
<dbReference type="EMBL" id="GIDH01001322">
    <property type="protein sequence ID" value="NOV53265.1"/>
    <property type="molecule type" value="Transcribed_RNA"/>
</dbReference>
<dbReference type="InterPro" id="IPR019338">
    <property type="entry name" value="Ribosomal_bL35m"/>
</dbReference>
<dbReference type="GO" id="GO:1990904">
    <property type="term" value="C:ribonucleoprotein complex"/>
    <property type="evidence" value="ECO:0007669"/>
    <property type="project" value="UniProtKB-KW"/>
</dbReference>
<evidence type="ECO:0000313" key="9">
    <source>
        <dbReference type="EMBL" id="NOV53265.1"/>
    </source>
</evidence>
<comment type="similarity">
    <text evidence="2">Belongs to the bacterial ribosomal protein bL35 family.</text>
</comment>
<keyword evidence="4 9" id="KW-0689">Ribosomal protein</keyword>
<dbReference type="PANTHER" id="PTHR15909">
    <property type="entry name" value="39S RIBOSOMAL PROTEIN L35, MITOCHONDRIAL"/>
    <property type="match status" value="1"/>
</dbReference>
<dbReference type="InterPro" id="IPR021137">
    <property type="entry name" value="Ribosomal_bL35-like"/>
</dbReference>
<evidence type="ECO:0000256" key="7">
    <source>
        <dbReference type="ARBA" id="ARBA00035273"/>
    </source>
</evidence>
<proteinExistence type="inferred from homology"/>
<evidence type="ECO:0000256" key="4">
    <source>
        <dbReference type="ARBA" id="ARBA00022980"/>
    </source>
</evidence>
<dbReference type="InterPro" id="IPR037229">
    <property type="entry name" value="Ribosomal_bL35_sf"/>
</dbReference>
<dbReference type="GO" id="GO:0006412">
    <property type="term" value="P:translation"/>
    <property type="evidence" value="ECO:0007669"/>
    <property type="project" value="InterPro"/>
</dbReference>
<dbReference type="GO" id="GO:0003735">
    <property type="term" value="F:structural constituent of ribosome"/>
    <property type="evidence" value="ECO:0007669"/>
    <property type="project" value="InterPro"/>
</dbReference>
<evidence type="ECO:0000256" key="1">
    <source>
        <dbReference type="ARBA" id="ARBA00004173"/>
    </source>
</evidence>
<dbReference type="Pfam" id="PF01632">
    <property type="entry name" value="Ribosomal_L35p"/>
    <property type="match status" value="1"/>
</dbReference>
<evidence type="ECO:0000256" key="3">
    <source>
        <dbReference type="ARBA" id="ARBA00022946"/>
    </source>
</evidence>
<name>A0A6M2E457_9ACAR</name>